<dbReference type="AlphaFoldDB" id="A0A164Y5Z4"/>
<accession>A0A164Y5Z4</accession>
<evidence type="ECO:0000313" key="3">
    <source>
        <dbReference type="Proteomes" id="UP000182631"/>
    </source>
</evidence>
<keyword evidence="3" id="KW-1185">Reference proteome</keyword>
<dbReference type="SUPFAM" id="SSF48452">
    <property type="entry name" value="TPR-like"/>
    <property type="match status" value="1"/>
</dbReference>
<dbReference type="EMBL" id="FITM01000148">
    <property type="protein sequence ID" value="SAY39308.1"/>
    <property type="molecule type" value="Genomic_DNA"/>
</dbReference>
<dbReference type="Proteomes" id="UP000182631">
    <property type="component" value="Unassembled WGS sequence"/>
</dbReference>
<gene>
    <name evidence="2" type="ORF">FLM9_1377</name>
</gene>
<dbReference type="InterPro" id="IPR011990">
    <property type="entry name" value="TPR-like_helical_dom_sf"/>
</dbReference>
<dbReference type="Gene3D" id="1.25.40.10">
    <property type="entry name" value="Tetratricopeptide repeat domain"/>
    <property type="match status" value="1"/>
</dbReference>
<name>A0A164Y5Z4_9SYNE</name>
<sequence>MVLDNVSLDPDTPSMVDDTLPKGGTVGDEAQGPFEQALAVYQKGGSAEELLPTFLDIVRSTPNHGAAWTCLCWLQLLASRPLAALKSGRMAVRLSPQDPQARLNLSLAMLETNTKGVREQIQQIQKVLTMAPDLKDDLQQSIVDGLERREDWQALHKVKTWIFPSLDK</sequence>
<organism evidence="2 3">
    <name type="scientific">Candidatus Synechococcus spongiarum</name>
    <dbReference type="NCBI Taxonomy" id="431041"/>
    <lineage>
        <taxon>Bacteria</taxon>
        <taxon>Bacillati</taxon>
        <taxon>Cyanobacteriota</taxon>
        <taxon>Cyanophyceae</taxon>
        <taxon>Synechococcales</taxon>
        <taxon>Synechococcaceae</taxon>
        <taxon>Synechococcus</taxon>
    </lineage>
</organism>
<evidence type="ECO:0000313" key="2">
    <source>
        <dbReference type="EMBL" id="SAY39308.1"/>
    </source>
</evidence>
<feature type="region of interest" description="Disordered" evidence="1">
    <location>
        <begin position="1"/>
        <end position="27"/>
    </location>
</feature>
<reference evidence="3" key="1">
    <citation type="submission" date="2016-02" db="EMBL/GenBank/DDBJ databases">
        <authorList>
            <person name="liu f."/>
        </authorList>
    </citation>
    <scope>NUCLEOTIDE SEQUENCE [LARGE SCALE GENOMIC DNA]</scope>
</reference>
<proteinExistence type="predicted"/>
<protein>
    <submittedName>
        <fullName evidence="2">TPR-repeat protein, specific for cyanobacteria</fullName>
    </submittedName>
</protein>
<evidence type="ECO:0000256" key="1">
    <source>
        <dbReference type="SAM" id="MobiDB-lite"/>
    </source>
</evidence>